<gene>
    <name evidence="1" type="ORF">F8153_00150</name>
</gene>
<proteinExistence type="predicted"/>
<organism evidence="1 2">
    <name type="scientific">Alkaliphilus serpentinus</name>
    <dbReference type="NCBI Taxonomy" id="1482731"/>
    <lineage>
        <taxon>Bacteria</taxon>
        <taxon>Bacillati</taxon>
        <taxon>Bacillota</taxon>
        <taxon>Clostridia</taxon>
        <taxon>Peptostreptococcales</taxon>
        <taxon>Natronincolaceae</taxon>
        <taxon>Alkaliphilus</taxon>
    </lineage>
</organism>
<accession>A0A833HSP2</accession>
<name>A0A833HSP2_9FIRM</name>
<dbReference type="AlphaFoldDB" id="A0A833HSP2"/>
<keyword evidence="2" id="KW-1185">Reference proteome</keyword>
<protein>
    <submittedName>
        <fullName evidence="1">Quinate 5-dehydrogenase</fullName>
    </submittedName>
</protein>
<reference evidence="1 2" key="1">
    <citation type="submission" date="2019-10" db="EMBL/GenBank/DDBJ databases">
        <title>Alkaliphilus serpentinus sp. nov. and Alkaliphilus pronyensis sp. nov., two novel anaerobic alkaliphilic species isolated from the serpentinized-hosted hydrothermal field of the Prony Bay (New Caledonia).</title>
        <authorList>
            <person name="Postec A."/>
        </authorList>
    </citation>
    <scope>NUCLEOTIDE SEQUENCE [LARGE SCALE GENOMIC DNA]</scope>
    <source>
        <strain evidence="1 2">LacT</strain>
    </source>
</reference>
<dbReference type="EMBL" id="WBZB01000001">
    <property type="protein sequence ID" value="KAB3533808.1"/>
    <property type="molecule type" value="Genomic_DNA"/>
</dbReference>
<sequence>MKHIVSISLGSSERDHSAEVILLNEKYIVERIGTNGDLNQAIKLIEKLDGKVDAFGMGGIDLYVWAGSRSYMIRDAMRLKAAAKHTPMVDGSGLKNTLERKVIKYLVENRIVDFQGKKVLLTSAMDRYGMAHEIKNYGGDIVIGDLIFALGINMPIYSFEGLNRIARIIAPLVCRLPFKLLYPTGVKQKEKSSKSLHSHYNKADIIAGDFHYIKRFMPDSLKDKILITNTVTERDIIELRQREVSVLITTTPQLQGRSFGTNAMEAMLVATLADLNKEATEENYYQLLEEMQLEPRVERFKYSTV</sequence>
<dbReference type="RefSeq" id="WP_151864315.1">
    <property type="nucleotide sequence ID" value="NZ_WBZB01000001.1"/>
</dbReference>
<dbReference type="OrthoDB" id="9780944at2"/>
<dbReference type="Proteomes" id="UP000465601">
    <property type="component" value="Unassembled WGS sequence"/>
</dbReference>
<evidence type="ECO:0000313" key="1">
    <source>
        <dbReference type="EMBL" id="KAB3533808.1"/>
    </source>
</evidence>
<evidence type="ECO:0000313" key="2">
    <source>
        <dbReference type="Proteomes" id="UP000465601"/>
    </source>
</evidence>
<comment type="caution">
    <text evidence="1">The sequence shown here is derived from an EMBL/GenBank/DDBJ whole genome shotgun (WGS) entry which is preliminary data.</text>
</comment>